<reference evidence="5 6" key="1">
    <citation type="submission" date="2014-08" db="EMBL/GenBank/DDBJ databases">
        <title>Genomic and Phenotypic Diversity of Colwellia psychrerythraea strains from Disparate Marine Basins.</title>
        <authorList>
            <person name="Techtmann S.M."/>
            <person name="Stelling S.C."/>
            <person name="Utturkar S.M."/>
            <person name="Alshibli N."/>
            <person name="Harris A."/>
            <person name="Brown S.D."/>
            <person name="Hazen T.C."/>
        </authorList>
    </citation>
    <scope>NUCLEOTIDE SEQUENCE [LARGE SCALE GENOMIC DNA]</scope>
    <source>
        <strain evidence="5 6">GAB14E</strain>
    </source>
</reference>
<dbReference type="PATRIC" id="fig|28229.3.peg.2910"/>
<proteinExistence type="inferred from homology"/>
<accession>A0A099KQ05</accession>
<dbReference type="GO" id="GO:0045892">
    <property type="term" value="P:negative regulation of DNA-templated transcription"/>
    <property type="evidence" value="ECO:0007669"/>
    <property type="project" value="InterPro"/>
</dbReference>
<dbReference type="OrthoDB" id="9813558at2"/>
<dbReference type="GO" id="GO:0003677">
    <property type="term" value="F:DNA binding"/>
    <property type="evidence" value="ECO:0007669"/>
    <property type="project" value="UniProtKB-KW"/>
</dbReference>
<dbReference type="RefSeq" id="WP_033082919.1">
    <property type="nucleotide sequence ID" value="NZ_JQEC01000040.1"/>
</dbReference>
<dbReference type="InterPro" id="IPR036388">
    <property type="entry name" value="WH-like_DNA-bd_sf"/>
</dbReference>
<evidence type="ECO:0000256" key="2">
    <source>
        <dbReference type="ARBA" id="ARBA00023015"/>
    </source>
</evidence>
<dbReference type="PIRSF" id="PIRSF019455">
    <property type="entry name" value="CopR_AtkY"/>
    <property type="match status" value="1"/>
</dbReference>
<evidence type="ECO:0000256" key="4">
    <source>
        <dbReference type="ARBA" id="ARBA00023163"/>
    </source>
</evidence>
<evidence type="ECO:0000256" key="3">
    <source>
        <dbReference type="ARBA" id="ARBA00023125"/>
    </source>
</evidence>
<evidence type="ECO:0000313" key="5">
    <source>
        <dbReference type="EMBL" id="KGJ91708.1"/>
    </source>
</evidence>
<gene>
    <name evidence="5" type="ORF">GAB14E_3190</name>
</gene>
<keyword evidence="4" id="KW-0804">Transcription</keyword>
<dbReference type="AlphaFoldDB" id="A0A099KQ05"/>
<dbReference type="Proteomes" id="UP000029868">
    <property type="component" value="Unassembled WGS sequence"/>
</dbReference>
<keyword evidence="3" id="KW-0238">DNA-binding</keyword>
<dbReference type="EMBL" id="JQEC01000040">
    <property type="protein sequence ID" value="KGJ91708.1"/>
    <property type="molecule type" value="Genomic_DNA"/>
</dbReference>
<dbReference type="SUPFAM" id="SSF46785">
    <property type="entry name" value="Winged helix' DNA-binding domain"/>
    <property type="match status" value="1"/>
</dbReference>
<comment type="caution">
    <text evidence="5">The sequence shown here is derived from an EMBL/GenBank/DDBJ whole genome shotgun (WGS) entry which is preliminary data.</text>
</comment>
<dbReference type="Gene3D" id="1.10.4040.10">
    <property type="entry name" value="Penicillinase repressor domain"/>
    <property type="match status" value="1"/>
</dbReference>
<evidence type="ECO:0000256" key="1">
    <source>
        <dbReference type="ARBA" id="ARBA00011046"/>
    </source>
</evidence>
<comment type="similarity">
    <text evidence="1">Belongs to the BlaI transcriptional regulatory family.</text>
</comment>
<organism evidence="5 6">
    <name type="scientific">Colwellia psychrerythraea</name>
    <name type="common">Vibrio psychroerythus</name>
    <dbReference type="NCBI Taxonomy" id="28229"/>
    <lineage>
        <taxon>Bacteria</taxon>
        <taxon>Pseudomonadati</taxon>
        <taxon>Pseudomonadota</taxon>
        <taxon>Gammaproteobacteria</taxon>
        <taxon>Alteromonadales</taxon>
        <taxon>Colwelliaceae</taxon>
        <taxon>Colwellia</taxon>
    </lineage>
</organism>
<evidence type="ECO:0000313" key="6">
    <source>
        <dbReference type="Proteomes" id="UP000029868"/>
    </source>
</evidence>
<sequence>MARKKSTQLTDSEQSIMEILWKKEQASVREITDTLSEEKTTAYTTVQTMCKILADKGYADFHKEGKAFIYTPKITQKDARKGALTSLLNKFFGGSPEVLAQHLMQETDIELDDLAALQKEIDRSDD</sequence>
<dbReference type="Pfam" id="PF03965">
    <property type="entry name" value="Penicillinase_R"/>
    <property type="match status" value="1"/>
</dbReference>
<protein>
    <submittedName>
        <fullName evidence="5">Transcriptional repressor, CopY family</fullName>
    </submittedName>
</protein>
<dbReference type="InterPro" id="IPR005650">
    <property type="entry name" value="BlaI_family"/>
</dbReference>
<dbReference type="InterPro" id="IPR036390">
    <property type="entry name" value="WH_DNA-bd_sf"/>
</dbReference>
<dbReference type="Gene3D" id="1.10.10.10">
    <property type="entry name" value="Winged helix-like DNA-binding domain superfamily/Winged helix DNA-binding domain"/>
    <property type="match status" value="1"/>
</dbReference>
<name>A0A099KQ05_COLPS</name>
<keyword evidence="2" id="KW-0805">Transcription regulation</keyword>